<evidence type="ECO:0000313" key="2">
    <source>
        <dbReference type="EMBL" id="OMJ88144.1"/>
    </source>
</evidence>
<gene>
    <name evidence="2" type="ORF">SteCoe_9960</name>
</gene>
<dbReference type="Proteomes" id="UP000187209">
    <property type="component" value="Unassembled WGS sequence"/>
</dbReference>
<comment type="caution">
    <text evidence="2">The sequence shown here is derived from an EMBL/GenBank/DDBJ whole genome shotgun (WGS) entry which is preliminary data.</text>
</comment>
<feature type="transmembrane region" description="Helical" evidence="1">
    <location>
        <begin position="343"/>
        <end position="364"/>
    </location>
</feature>
<dbReference type="EMBL" id="MPUH01000158">
    <property type="protein sequence ID" value="OMJ88144.1"/>
    <property type="molecule type" value="Genomic_DNA"/>
</dbReference>
<reference evidence="2 3" key="1">
    <citation type="submission" date="2016-11" db="EMBL/GenBank/DDBJ databases">
        <title>The macronuclear genome of Stentor coeruleus: a giant cell with tiny introns.</title>
        <authorList>
            <person name="Slabodnick M."/>
            <person name="Ruby J.G."/>
            <person name="Reiff S.B."/>
            <person name="Swart E.C."/>
            <person name="Gosai S."/>
            <person name="Prabakaran S."/>
            <person name="Witkowska E."/>
            <person name="Larue G.E."/>
            <person name="Fisher S."/>
            <person name="Freeman R.M."/>
            <person name="Gunawardena J."/>
            <person name="Chu W."/>
            <person name="Stover N.A."/>
            <person name="Gregory B.D."/>
            <person name="Nowacki M."/>
            <person name="Derisi J."/>
            <person name="Roy S.W."/>
            <person name="Marshall W.F."/>
            <person name="Sood P."/>
        </authorList>
    </citation>
    <scope>NUCLEOTIDE SEQUENCE [LARGE SCALE GENOMIC DNA]</scope>
    <source>
        <strain evidence="2">WM001</strain>
    </source>
</reference>
<protein>
    <submittedName>
        <fullName evidence="2">Uncharacterized protein</fullName>
    </submittedName>
</protein>
<evidence type="ECO:0000313" key="3">
    <source>
        <dbReference type="Proteomes" id="UP000187209"/>
    </source>
</evidence>
<evidence type="ECO:0000256" key="1">
    <source>
        <dbReference type="SAM" id="Phobius"/>
    </source>
</evidence>
<organism evidence="2 3">
    <name type="scientific">Stentor coeruleus</name>
    <dbReference type="NCBI Taxonomy" id="5963"/>
    <lineage>
        <taxon>Eukaryota</taxon>
        <taxon>Sar</taxon>
        <taxon>Alveolata</taxon>
        <taxon>Ciliophora</taxon>
        <taxon>Postciliodesmatophora</taxon>
        <taxon>Heterotrichea</taxon>
        <taxon>Heterotrichida</taxon>
        <taxon>Stentoridae</taxon>
        <taxon>Stentor</taxon>
    </lineage>
</organism>
<keyword evidence="1" id="KW-1133">Transmembrane helix</keyword>
<keyword evidence="3" id="KW-1185">Reference proteome</keyword>
<name>A0A1R2CGL9_9CILI</name>
<sequence length="365" mass="41667">MVGDDNQFLYVVLPDEFKVIEMQSMDIIKSVDISYIGILKTVKNILMLYTSCGVDMYSSVDFNLVCNYRRGFSIDDMLLSDDNEMIYIMNKNSFLSFKNPLLSKTLKLVGPQEEEKQFITYINKLVKKTCKEPYTGKPWLIEPVHINIIHLYAYLGQSSILYQSLTNVINKRPFIKSEDSWTPLSVAIFSNYSECVHAVIKSLRFQALLEKANGLTLQALEDNLDELNISGYPGMTKLYDSILAEDASQQNPSLCDSALSLPIVLLSDYAFPDCENFGISRDPPETATAIEYYKSLCRFPMVMGSEISIEFLKSLSKSPNKAIFETELISTILDEKWTVARKLMLLQAVLYFIYLIFIVFYNAFD</sequence>
<keyword evidence="1" id="KW-0472">Membrane</keyword>
<proteinExistence type="predicted"/>
<dbReference type="AlphaFoldDB" id="A0A1R2CGL9"/>
<accession>A0A1R2CGL9</accession>
<keyword evidence="1" id="KW-0812">Transmembrane</keyword>